<evidence type="ECO:0008006" key="4">
    <source>
        <dbReference type="Google" id="ProtNLM"/>
    </source>
</evidence>
<feature type="chain" id="PRO_5047207487" description="Secreted protein" evidence="1">
    <location>
        <begin position="27"/>
        <end position="79"/>
    </location>
</feature>
<evidence type="ECO:0000313" key="2">
    <source>
        <dbReference type="EMBL" id="KAK8518610.1"/>
    </source>
</evidence>
<keyword evidence="1" id="KW-0732">Signal</keyword>
<dbReference type="EMBL" id="JBBPBM010000052">
    <property type="protein sequence ID" value="KAK8518610.1"/>
    <property type="molecule type" value="Genomic_DNA"/>
</dbReference>
<feature type="signal peptide" evidence="1">
    <location>
        <begin position="1"/>
        <end position="26"/>
    </location>
</feature>
<keyword evidence="3" id="KW-1185">Reference proteome</keyword>
<evidence type="ECO:0000256" key="1">
    <source>
        <dbReference type="SAM" id="SignalP"/>
    </source>
</evidence>
<dbReference type="Proteomes" id="UP001472677">
    <property type="component" value="Unassembled WGS sequence"/>
</dbReference>
<evidence type="ECO:0000313" key="3">
    <source>
        <dbReference type="Proteomes" id="UP001472677"/>
    </source>
</evidence>
<reference evidence="2 3" key="1">
    <citation type="journal article" date="2024" name="G3 (Bethesda)">
        <title>Genome assembly of Hibiscus sabdariffa L. provides insights into metabolisms of medicinal natural products.</title>
        <authorList>
            <person name="Kim T."/>
        </authorList>
    </citation>
    <scope>NUCLEOTIDE SEQUENCE [LARGE SCALE GENOMIC DNA]</scope>
    <source>
        <strain evidence="2">TK-2024</strain>
        <tissue evidence="2">Old leaves</tissue>
    </source>
</reference>
<gene>
    <name evidence="2" type="ORF">V6N12_011860</name>
</gene>
<sequence length="79" mass="8634">MTGISTSRSLCFLLFFASVSLHFISGLCDDAKDSKNSSKTKSDVVSNTGAKLHMRIELIPFEAETASMGCVVLERSRFL</sequence>
<organism evidence="2 3">
    <name type="scientific">Hibiscus sabdariffa</name>
    <name type="common">roselle</name>
    <dbReference type="NCBI Taxonomy" id="183260"/>
    <lineage>
        <taxon>Eukaryota</taxon>
        <taxon>Viridiplantae</taxon>
        <taxon>Streptophyta</taxon>
        <taxon>Embryophyta</taxon>
        <taxon>Tracheophyta</taxon>
        <taxon>Spermatophyta</taxon>
        <taxon>Magnoliopsida</taxon>
        <taxon>eudicotyledons</taxon>
        <taxon>Gunneridae</taxon>
        <taxon>Pentapetalae</taxon>
        <taxon>rosids</taxon>
        <taxon>malvids</taxon>
        <taxon>Malvales</taxon>
        <taxon>Malvaceae</taxon>
        <taxon>Malvoideae</taxon>
        <taxon>Hibiscus</taxon>
    </lineage>
</organism>
<comment type="caution">
    <text evidence="2">The sequence shown here is derived from an EMBL/GenBank/DDBJ whole genome shotgun (WGS) entry which is preliminary data.</text>
</comment>
<protein>
    <recommendedName>
        <fullName evidence="4">Secreted protein</fullName>
    </recommendedName>
</protein>
<proteinExistence type="predicted"/>
<accession>A0ABR2CGG0</accession>
<name>A0ABR2CGG0_9ROSI</name>